<evidence type="ECO:0000313" key="6">
    <source>
        <dbReference type="Proteomes" id="UP000193884"/>
    </source>
</evidence>
<dbReference type="InterPro" id="IPR039567">
    <property type="entry name" value="Gly-zipper"/>
</dbReference>
<evidence type="ECO:0000256" key="1">
    <source>
        <dbReference type="SAM" id="SignalP"/>
    </source>
</evidence>
<feature type="chain" id="PRO_5011183006" description="Glycine zipper domain-containing protein" evidence="1">
    <location>
        <begin position="27"/>
        <end position="106"/>
    </location>
</feature>
<keyword evidence="6" id="KW-1185">Reference proteome</keyword>
<dbReference type="AlphaFoldDB" id="A0A1X3E0U2"/>
<protein>
    <recommendedName>
        <fullName evidence="2">Glycine zipper domain-containing protein</fullName>
    </recommendedName>
</protein>
<keyword evidence="1" id="KW-0732">Signal</keyword>
<proteinExistence type="predicted"/>
<evidence type="ECO:0000313" key="5">
    <source>
        <dbReference type="Proteomes" id="UP000193553"/>
    </source>
</evidence>
<comment type="caution">
    <text evidence="3">The sequence shown here is derived from an EMBL/GenBank/DDBJ whole genome shotgun (WGS) entry which is preliminary data.</text>
</comment>
<dbReference type="EMBL" id="NAFK01000169">
    <property type="protein sequence ID" value="OSJ25568.1"/>
    <property type="molecule type" value="Genomic_DNA"/>
</dbReference>
<dbReference type="EMBL" id="NAFI01000190">
    <property type="protein sequence ID" value="OSJ01819.1"/>
    <property type="molecule type" value="Genomic_DNA"/>
</dbReference>
<accession>A0A1X3E0U2</accession>
<feature type="domain" description="Glycine zipper" evidence="2">
    <location>
        <begin position="34"/>
        <end position="76"/>
    </location>
</feature>
<feature type="signal peptide" evidence="1">
    <location>
        <begin position="1"/>
        <end position="26"/>
    </location>
</feature>
<organism evidence="3 5">
    <name type="scientific">Bradyrhizobium canariense</name>
    <dbReference type="NCBI Taxonomy" id="255045"/>
    <lineage>
        <taxon>Bacteria</taxon>
        <taxon>Pseudomonadati</taxon>
        <taxon>Pseudomonadota</taxon>
        <taxon>Alphaproteobacteria</taxon>
        <taxon>Hyphomicrobiales</taxon>
        <taxon>Nitrobacteraceae</taxon>
        <taxon>Bradyrhizobium</taxon>
    </lineage>
</organism>
<evidence type="ECO:0000259" key="2">
    <source>
        <dbReference type="Pfam" id="PF13488"/>
    </source>
</evidence>
<dbReference type="Proteomes" id="UP000193553">
    <property type="component" value="Unassembled WGS sequence"/>
</dbReference>
<gene>
    <name evidence="4" type="ORF">BST63_23800</name>
    <name evidence="3" type="ORF">BSZ18_39165</name>
</gene>
<dbReference type="Pfam" id="PF13488">
    <property type="entry name" value="Gly-zipper_Omp"/>
    <property type="match status" value="1"/>
</dbReference>
<evidence type="ECO:0000313" key="3">
    <source>
        <dbReference type="EMBL" id="OSJ01819.1"/>
    </source>
</evidence>
<sequence>MLRGLRIGSFAIAACLAVVIAMPAHEAAAQDAIGGAILGGVGGAIVGGAIGGGRGAAIGAVVGAGTGAAIASEGERRRSGYYAYQRGCYAQRRDGSYVPVDPRYCY</sequence>
<dbReference type="Proteomes" id="UP000193884">
    <property type="component" value="Unassembled WGS sequence"/>
</dbReference>
<reference evidence="5 6" key="1">
    <citation type="submission" date="2017-03" db="EMBL/GenBank/DDBJ databases">
        <title>Whole genome sequences of fourteen strains of Bradyrhizobium canariense and one strain of Bradyrhizobium japonicum isolated from Lupinus (Papilionoideae: Genisteae) species in Algeria.</title>
        <authorList>
            <person name="Crovadore J."/>
            <person name="Chekireb D."/>
            <person name="Brachmann A."/>
            <person name="Chablais R."/>
            <person name="Cochard B."/>
            <person name="Lefort F."/>
        </authorList>
    </citation>
    <scope>NUCLEOTIDE SEQUENCE [LARGE SCALE GENOMIC DNA]</scope>
    <source>
        <strain evidence="3 5">UBMA195</strain>
        <strain evidence="4 6">UBMAN05</strain>
    </source>
</reference>
<name>A0A1X3E0U2_9BRAD</name>
<evidence type="ECO:0000313" key="4">
    <source>
        <dbReference type="EMBL" id="OSJ25568.1"/>
    </source>
</evidence>
<dbReference type="OrthoDB" id="8256112at2"/>
<dbReference type="RefSeq" id="WP_026233940.1">
    <property type="nucleotide sequence ID" value="NZ_JAFBBN010000001.1"/>
</dbReference>